<dbReference type="Gene3D" id="2.30.110.10">
    <property type="entry name" value="Electron Transport, Fmn-binding Protein, Chain A"/>
    <property type="match status" value="1"/>
</dbReference>
<comment type="similarity">
    <text evidence="1">Belongs to the non-flavoprotein flavin reductase family.</text>
</comment>
<evidence type="ECO:0000256" key="2">
    <source>
        <dbReference type="ARBA" id="ARBA00023002"/>
    </source>
</evidence>
<sequence length="168" mass="17527">MSADNIVIEPGCPGPAALRKVLGHFATGVAVIAAHDGTRPLGFTCQSVVSVSLDPPLVSFCPAKTSTSWPLLRSVGSLCINVLAHDQRELCRQFAVSGSDKFAGIDWTPGSNGAPAITGALAHIEASLEFEHEAGDHTIVLARVTELAADEDGRPLLFFKGTFGGFAD</sequence>
<dbReference type="SMART" id="SM00903">
    <property type="entry name" value="Flavin_Reduct"/>
    <property type="match status" value="1"/>
</dbReference>
<dbReference type="PANTHER" id="PTHR30466">
    <property type="entry name" value="FLAVIN REDUCTASE"/>
    <property type="match status" value="1"/>
</dbReference>
<dbReference type="PANTHER" id="PTHR30466:SF11">
    <property type="entry name" value="FLAVIN-DEPENDENT MONOOXYGENASE, REDUCTASE SUBUNIT HSAB"/>
    <property type="match status" value="1"/>
</dbReference>
<accession>A0A4U8VUE5</accession>
<evidence type="ECO:0000313" key="4">
    <source>
        <dbReference type="EMBL" id="VFA97290.1"/>
    </source>
</evidence>
<feature type="domain" description="Flavin reductase like" evidence="3">
    <location>
        <begin position="22"/>
        <end position="165"/>
    </location>
</feature>
<dbReference type="RefSeq" id="WP_130916218.1">
    <property type="nucleotide sequence ID" value="NZ_JADLPI010000009.1"/>
</dbReference>
<dbReference type="GO" id="GO:0004497">
    <property type="term" value="F:monooxygenase activity"/>
    <property type="evidence" value="ECO:0007669"/>
    <property type="project" value="UniProtKB-KW"/>
</dbReference>
<dbReference type="InterPro" id="IPR012349">
    <property type="entry name" value="Split_barrel_FMN-bd"/>
</dbReference>
<proteinExistence type="inferred from homology"/>
<organism evidence="4 5">
    <name type="scientific">Nocardia cyriacigeorgica</name>
    <dbReference type="NCBI Taxonomy" id="135487"/>
    <lineage>
        <taxon>Bacteria</taxon>
        <taxon>Bacillati</taxon>
        <taxon>Actinomycetota</taxon>
        <taxon>Actinomycetes</taxon>
        <taxon>Mycobacteriales</taxon>
        <taxon>Nocardiaceae</taxon>
        <taxon>Nocardia</taxon>
    </lineage>
</organism>
<dbReference type="GO" id="GO:0036382">
    <property type="term" value="F:flavin reductase (NADH) activity"/>
    <property type="evidence" value="ECO:0007669"/>
    <property type="project" value="UniProtKB-EC"/>
</dbReference>
<dbReference type="EC" id="1.5.1.36" evidence="4"/>
<dbReference type="Pfam" id="PF01613">
    <property type="entry name" value="Flavin_Reduct"/>
    <property type="match status" value="1"/>
</dbReference>
<keyword evidence="4" id="KW-0503">Monooxygenase</keyword>
<evidence type="ECO:0000256" key="1">
    <source>
        <dbReference type="ARBA" id="ARBA00008898"/>
    </source>
</evidence>
<dbReference type="InterPro" id="IPR050268">
    <property type="entry name" value="NADH-dep_flavin_reductase"/>
</dbReference>
<reference evidence="4 5" key="1">
    <citation type="submission" date="2019-02" db="EMBL/GenBank/DDBJ databases">
        <authorList>
            <consortium name="Pathogen Informatics"/>
        </authorList>
    </citation>
    <scope>NUCLEOTIDE SEQUENCE [LARGE SCALE GENOMIC DNA]</scope>
    <source>
        <strain evidence="4 5">3012STDY6756504</strain>
    </source>
</reference>
<dbReference type="GO" id="GO:0010181">
    <property type="term" value="F:FMN binding"/>
    <property type="evidence" value="ECO:0007669"/>
    <property type="project" value="InterPro"/>
</dbReference>
<keyword evidence="2 4" id="KW-0560">Oxidoreductase</keyword>
<gene>
    <name evidence="4" type="primary">hsaB_1</name>
    <name evidence="4" type="ORF">NCTC10797_01050</name>
</gene>
<evidence type="ECO:0000259" key="3">
    <source>
        <dbReference type="SMART" id="SM00903"/>
    </source>
</evidence>
<dbReference type="Proteomes" id="UP000290439">
    <property type="component" value="Chromosome"/>
</dbReference>
<evidence type="ECO:0000313" key="5">
    <source>
        <dbReference type="Proteomes" id="UP000290439"/>
    </source>
</evidence>
<protein>
    <submittedName>
        <fullName evidence="4">Flavin-dependent monooxygenase, reductase subunit HsaB</fullName>
        <ecNumber evidence="4">1.5.1.36</ecNumber>
    </submittedName>
</protein>
<dbReference type="GO" id="GO:0042602">
    <property type="term" value="F:riboflavin reductase (NADPH) activity"/>
    <property type="evidence" value="ECO:0007669"/>
    <property type="project" value="TreeGrafter"/>
</dbReference>
<dbReference type="InterPro" id="IPR002563">
    <property type="entry name" value="Flavin_Rdtase-like_dom"/>
</dbReference>
<name>A0A4U8VUE5_9NOCA</name>
<dbReference type="AlphaFoldDB" id="A0A4U8VUE5"/>
<dbReference type="EMBL" id="LR215973">
    <property type="protein sequence ID" value="VFA97290.1"/>
    <property type="molecule type" value="Genomic_DNA"/>
</dbReference>
<dbReference type="SUPFAM" id="SSF50475">
    <property type="entry name" value="FMN-binding split barrel"/>
    <property type="match status" value="1"/>
</dbReference>